<dbReference type="Pfam" id="PF15611">
    <property type="entry name" value="EH_Signature"/>
    <property type="match status" value="1"/>
</dbReference>
<evidence type="ECO:0000313" key="3">
    <source>
        <dbReference type="Proteomes" id="UP000000393"/>
    </source>
</evidence>
<accession>D8K758</accession>
<organism evidence="2 3">
    <name type="scientific">Nitrosococcus watsoni (strain C-113)</name>
    <dbReference type="NCBI Taxonomy" id="105559"/>
    <lineage>
        <taxon>Bacteria</taxon>
        <taxon>Pseudomonadati</taxon>
        <taxon>Pseudomonadota</taxon>
        <taxon>Gammaproteobacteria</taxon>
        <taxon>Chromatiales</taxon>
        <taxon>Chromatiaceae</taxon>
        <taxon>Nitrosococcus</taxon>
    </lineage>
</organism>
<evidence type="ECO:0000313" key="2">
    <source>
        <dbReference type="EMBL" id="ADJ28735.1"/>
    </source>
</evidence>
<sequence>MRLPLNKLHFSLSDESLLSYKERIDAAAQEIKQLARGSGTGSAAFKQAYERVLKALSEDRDLNEVLRTPTDLRAFAVSFNTGWVSKIRLTEPVLQKINQIRQKPTALLVDAIYAHYLTDYDALPDRVAVESWLRVAKGRRGRLSEEVSAILGGNGPKWLAEDARRQGVDFDEQVGRVGLDRFRSGRFMTVAKNIYYLDVLRKLEPNQDHPLLDEMQKRPVYNSRYDERHLLGHQILGILIEKAPVNAVGEAWLNAVLAIGGDPRVPTCHPNHQKWWSQLDPQLKNKVQGWLSKLDLRLFLESLEDFSCQPGKEDLKRMYPARKRFIEGLLNEQLVTGTRLYLSPSAESYLKKAYRAEHLPHYSVVTDHGGRSLIHIQLGGIHLIEGSHNCQLWIYETLDSSAIVFDYSKNRVTYHSLTQGLSLIMRKKGLPPKANISHCTGWQHKAIVALKEMEVPIEAKDVLTPEDYRQYKRLYGA</sequence>
<gene>
    <name evidence="2" type="ordered locus">Nwat_1886</name>
</gene>
<dbReference type="Proteomes" id="UP000000393">
    <property type="component" value="Chromosome"/>
</dbReference>
<protein>
    <recommendedName>
        <fullName evidence="1">Zorya protein ZorC EH domain-containing protein</fullName>
    </recommendedName>
</protein>
<feature type="domain" description="Zorya protein ZorC EH" evidence="1">
    <location>
        <begin position="28"/>
        <end position="446"/>
    </location>
</feature>
<evidence type="ECO:0000259" key="1">
    <source>
        <dbReference type="Pfam" id="PF15611"/>
    </source>
</evidence>
<name>D8K758_NITWC</name>
<dbReference type="AlphaFoldDB" id="D8K758"/>
<dbReference type="EMBL" id="CP002086">
    <property type="protein sequence ID" value="ADJ28735.1"/>
    <property type="molecule type" value="Genomic_DNA"/>
</dbReference>
<dbReference type="RefSeq" id="WP_013220827.1">
    <property type="nucleotide sequence ID" value="NC_014315.1"/>
</dbReference>
<dbReference type="STRING" id="105559.Nwat_1886"/>
<proteinExistence type="predicted"/>
<dbReference type="OrthoDB" id="5431366at2"/>
<keyword evidence="3" id="KW-1185">Reference proteome</keyword>
<dbReference type="HOGENOM" id="CLU_021580_0_0_6"/>
<dbReference type="KEGG" id="nwa:Nwat_1886"/>
<reference evidence="2 3" key="1">
    <citation type="submission" date="2010-06" db="EMBL/GenBank/DDBJ databases">
        <title>Complete sequence of chromosome of Nitrosococcus watsoni C-113.</title>
        <authorList>
            <consortium name="US DOE Joint Genome Institute"/>
            <person name="Lucas S."/>
            <person name="Copeland A."/>
            <person name="Lapidus A."/>
            <person name="Cheng J.-F."/>
            <person name="Bruce D."/>
            <person name="Goodwin L."/>
            <person name="Pitluck S."/>
            <person name="Malfatti S.A."/>
            <person name="Chain P.S.G."/>
            <person name="Land M."/>
            <person name="Hauser L."/>
            <person name="Kyrpides N."/>
            <person name="Ivanova N."/>
            <person name="Cambell M.A."/>
            <person name="Heidelberg J.F."/>
            <person name="Klotz M.G."/>
            <person name="Woyke T."/>
        </authorList>
    </citation>
    <scope>NUCLEOTIDE SEQUENCE [LARGE SCALE GENOMIC DNA]</scope>
    <source>
        <strain evidence="2 3">C-113</strain>
    </source>
</reference>
<dbReference type="eggNOG" id="ENOG502Z9SM">
    <property type="taxonomic scope" value="Bacteria"/>
</dbReference>
<dbReference type="InterPro" id="IPR028943">
    <property type="entry name" value="ZorC_EH_Signature_dom"/>
</dbReference>